<name>A0A4D9DWC0_9SAUR</name>
<dbReference type="EMBL" id="QXTE01000266">
    <property type="protein sequence ID" value="TFK00582.1"/>
    <property type="molecule type" value="Genomic_DNA"/>
</dbReference>
<dbReference type="AlphaFoldDB" id="A0A4D9DWC0"/>
<reference evidence="2 3" key="1">
    <citation type="submission" date="2019-04" db="EMBL/GenBank/DDBJ databases">
        <title>Draft genome of the big-headed turtle Platysternon megacephalum.</title>
        <authorList>
            <person name="Gong S."/>
        </authorList>
    </citation>
    <scope>NUCLEOTIDE SEQUENCE [LARGE SCALE GENOMIC DNA]</scope>
    <source>
        <strain evidence="2">DO16091913</strain>
        <tissue evidence="2">Muscle</tissue>
    </source>
</reference>
<reference evidence="2 3" key="2">
    <citation type="submission" date="2019-04" db="EMBL/GenBank/DDBJ databases">
        <title>The genome sequence of big-headed turtle.</title>
        <authorList>
            <person name="Gong S."/>
        </authorList>
    </citation>
    <scope>NUCLEOTIDE SEQUENCE [LARGE SCALE GENOMIC DNA]</scope>
    <source>
        <strain evidence="2">DO16091913</strain>
        <tissue evidence="2">Muscle</tissue>
    </source>
</reference>
<accession>A0A4D9DWC0</accession>
<sequence length="212" mass="22073">MAALSICDPTPAGLTQLPTAHGHTPTSTHPLLWEVPVRGAPWRCPCCSLETRLPATAPRGGGGAGGTWLLPGERTQVGHAPSRGGASLRMCSWQRNRPQQARATIPRAGFRAHVGLAPAGGFAPKQMNGCASGQSACSGGMRCSREKQALSPRSLGPNSRPLAIPTPAHPAGSVPKELLSLTLPWHPGNPSPSCSYYIKELDCAFPEPAGRG</sequence>
<comment type="caution">
    <text evidence="2">The sequence shown here is derived from an EMBL/GenBank/DDBJ whole genome shotgun (WGS) entry which is preliminary data.</text>
</comment>
<evidence type="ECO:0000256" key="1">
    <source>
        <dbReference type="SAM" id="MobiDB-lite"/>
    </source>
</evidence>
<organism evidence="2 3">
    <name type="scientific">Platysternon megacephalum</name>
    <name type="common">big-headed turtle</name>
    <dbReference type="NCBI Taxonomy" id="55544"/>
    <lineage>
        <taxon>Eukaryota</taxon>
        <taxon>Metazoa</taxon>
        <taxon>Chordata</taxon>
        <taxon>Craniata</taxon>
        <taxon>Vertebrata</taxon>
        <taxon>Euteleostomi</taxon>
        <taxon>Archelosauria</taxon>
        <taxon>Testudinata</taxon>
        <taxon>Testudines</taxon>
        <taxon>Cryptodira</taxon>
        <taxon>Durocryptodira</taxon>
        <taxon>Testudinoidea</taxon>
        <taxon>Platysternidae</taxon>
        <taxon>Platysternon</taxon>
    </lineage>
</organism>
<evidence type="ECO:0000313" key="2">
    <source>
        <dbReference type="EMBL" id="TFK00582.1"/>
    </source>
</evidence>
<gene>
    <name evidence="2" type="ORF">DR999_PMT17327</name>
</gene>
<protein>
    <submittedName>
        <fullName evidence="2">POU domain, class 5, transcription factor 1.1-like</fullName>
    </submittedName>
</protein>
<dbReference type="Proteomes" id="UP000297703">
    <property type="component" value="Unassembled WGS sequence"/>
</dbReference>
<keyword evidence="3" id="KW-1185">Reference proteome</keyword>
<proteinExistence type="predicted"/>
<feature type="region of interest" description="Disordered" evidence="1">
    <location>
        <begin position="148"/>
        <end position="171"/>
    </location>
</feature>
<evidence type="ECO:0000313" key="3">
    <source>
        <dbReference type="Proteomes" id="UP000297703"/>
    </source>
</evidence>